<proteinExistence type="inferred from homology"/>
<evidence type="ECO:0000256" key="3">
    <source>
        <dbReference type="ARBA" id="ARBA00022448"/>
    </source>
</evidence>
<dbReference type="EMBL" id="LZNA01000010">
    <property type="protein sequence ID" value="OBX84024.1"/>
    <property type="molecule type" value="Genomic_DNA"/>
</dbReference>
<feature type="domain" description="ABC transporter" evidence="8">
    <location>
        <begin position="2"/>
        <end position="249"/>
    </location>
</feature>
<evidence type="ECO:0000256" key="7">
    <source>
        <dbReference type="ARBA" id="ARBA00023136"/>
    </source>
</evidence>
<organism evidence="9 10">
    <name type="scientific">Faucicola atlantae</name>
    <dbReference type="NCBI Taxonomy" id="34059"/>
    <lineage>
        <taxon>Bacteria</taxon>
        <taxon>Pseudomonadati</taxon>
        <taxon>Pseudomonadota</taxon>
        <taxon>Gammaproteobacteria</taxon>
        <taxon>Moraxellales</taxon>
        <taxon>Moraxellaceae</taxon>
        <taxon>Faucicola</taxon>
    </lineage>
</organism>
<evidence type="ECO:0000256" key="5">
    <source>
        <dbReference type="ARBA" id="ARBA00022741"/>
    </source>
</evidence>
<evidence type="ECO:0000256" key="1">
    <source>
        <dbReference type="ARBA" id="ARBA00004202"/>
    </source>
</evidence>
<comment type="similarity">
    <text evidence="2">Belongs to the ABC transporter superfamily.</text>
</comment>
<dbReference type="GO" id="GO:0005524">
    <property type="term" value="F:ATP binding"/>
    <property type="evidence" value="ECO:0007669"/>
    <property type="project" value="UniProtKB-KW"/>
</dbReference>
<dbReference type="InterPro" id="IPR050166">
    <property type="entry name" value="ABC_transporter_ATP-bind"/>
</dbReference>
<gene>
    <name evidence="9" type="ORF">A9306_04200</name>
</gene>
<keyword evidence="5" id="KW-0547">Nucleotide-binding</keyword>
<evidence type="ECO:0000313" key="9">
    <source>
        <dbReference type="EMBL" id="OBX84024.1"/>
    </source>
</evidence>
<dbReference type="AlphaFoldDB" id="A0A1B8QKH5"/>
<comment type="caution">
    <text evidence="9">The sequence shown here is derived from an EMBL/GenBank/DDBJ whole genome shotgun (WGS) entry which is preliminary data.</text>
</comment>
<dbReference type="PANTHER" id="PTHR42788:SF7">
    <property type="entry name" value="NITRATE ABC TRANSPORTER ATP-BINDING PROTEIN"/>
    <property type="match status" value="1"/>
</dbReference>
<name>A0A1B8QKH5_9GAMM</name>
<dbReference type="InterPro" id="IPR017871">
    <property type="entry name" value="ABC_transporter-like_CS"/>
</dbReference>
<evidence type="ECO:0000313" key="10">
    <source>
        <dbReference type="Proteomes" id="UP000092616"/>
    </source>
</evidence>
<keyword evidence="10" id="KW-1185">Reference proteome</keyword>
<keyword evidence="7" id="KW-0472">Membrane</keyword>
<protein>
    <submittedName>
        <fullName evidence="9">ABC transporter ATP-binding protein</fullName>
    </submittedName>
</protein>
<evidence type="ECO:0000256" key="6">
    <source>
        <dbReference type="ARBA" id="ARBA00022840"/>
    </source>
</evidence>
<dbReference type="Pfam" id="PF00005">
    <property type="entry name" value="ABC_tran"/>
    <property type="match status" value="1"/>
</dbReference>
<reference evidence="9 10" key="1">
    <citation type="submission" date="2016-06" db="EMBL/GenBank/DDBJ databases">
        <title>Draft genome of Moraxella atlantae CCUG 59586.</title>
        <authorList>
            <person name="Salva-Serra F."/>
            <person name="Engstrom-Jakobsson H."/>
            <person name="Thorell K."/>
            <person name="Gonzales-Siles L."/>
            <person name="Karlsson R."/>
            <person name="Boulund F."/>
            <person name="Engstrand L."/>
            <person name="Kristiansson E."/>
            <person name="Moore E."/>
        </authorList>
    </citation>
    <scope>NUCLEOTIDE SEQUENCE [LARGE SCALE GENOMIC DNA]</scope>
    <source>
        <strain evidence="9 10">CCUG 59586</strain>
    </source>
</reference>
<keyword evidence="6 9" id="KW-0067">ATP-binding</keyword>
<dbReference type="Proteomes" id="UP000092616">
    <property type="component" value="Unassembled WGS sequence"/>
</dbReference>
<comment type="subcellular location">
    <subcellularLocation>
        <location evidence="1">Cell membrane</location>
        <topology evidence="1">Peripheral membrane protein</topology>
    </subcellularLocation>
</comment>
<dbReference type="PANTHER" id="PTHR42788">
    <property type="entry name" value="TAURINE IMPORT ATP-BINDING PROTEIN-RELATED"/>
    <property type="match status" value="1"/>
</dbReference>
<dbReference type="SMART" id="SM00382">
    <property type="entry name" value="AAA"/>
    <property type="match status" value="1"/>
</dbReference>
<dbReference type="PROSITE" id="PS00211">
    <property type="entry name" value="ABC_TRANSPORTER_1"/>
    <property type="match status" value="1"/>
</dbReference>
<dbReference type="InterPro" id="IPR003593">
    <property type="entry name" value="AAA+_ATPase"/>
</dbReference>
<dbReference type="InterPro" id="IPR027417">
    <property type="entry name" value="P-loop_NTPase"/>
</dbReference>
<evidence type="ECO:0000256" key="4">
    <source>
        <dbReference type="ARBA" id="ARBA00022475"/>
    </source>
</evidence>
<sequence length="265" mass="28723">MMQAQDLRLTFNPGTPIENPALRGLSLEIGEGEFVTVIGTNGAGKSTFLNAVAGTVRVDSGQILLNGIDVTRQSAYQRAGLVARVFQDPMAGTCEHLTIEENMALAYKRGGWRGLSGALSGKNRELFREKLAILKLGLENRLTDRMGLLSGGQRQAVSLLMASLQPSKILLLDEHTAALDPKTADFVLQLTDQIVHDNGLTAMMVTHSMQQALNHGSRTVMLHQGQVVLDVSGEQRRGMTVQDLLAMFERTRGEVVADDSLLLSS</sequence>
<evidence type="ECO:0000259" key="8">
    <source>
        <dbReference type="PROSITE" id="PS50893"/>
    </source>
</evidence>
<dbReference type="GO" id="GO:0005886">
    <property type="term" value="C:plasma membrane"/>
    <property type="evidence" value="ECO:0007669"/>
    <property type="project" value="UniProtKB-SubCell"/>
</dbReference>
<dbReference type="InterPro" id="IPR003439">
    <property type="entry name" value="ABC_transporter-like_ATP-bd"/>
</dbReference>
<dbReference type="PROSITE" id="PS50893">
    <property type="entry name" value="ABC_TRANSPORTER_2"/>
    <property type="match status" value="1"/>
</dbReference>
<keyword evidence="3" id="KW-0813">Transport</keyword>
<dbReference type="GO" id="GO:0016887">
    <property type="term" value="F:ATP hydrolysis activity"/>
    <property type="evidence" value="ECO:0007669"/>
    <property type="project" value="InterPro"/>
</dbReference>
<dbReference type="Gene3D" id="3.40.50.300">
    <property type="entry name" value="P-loop containing nucleotide triphosphate hydrolases"/>
    <property type="match status" value="1"/>
</dbReference>
<dbReference type="SUPFAM" id="SSF52540">
    <property type="entry name" value="P-loop containing nucleoside triphosphate hydrolases"/>
    <property type="match status" value="1"/>
</dbReference>
<evidence type="ECO:0000256" key="2">
    <source>
        <dbReference type="ARBA" id="ARBA00005417"/>
    </source>
</evidence>
<dbReference type="RefSeq" id="WP_067334685.1">
    <property type="nucleotide sequence ID" value="NZ_LZNA01000010.1"/>
</dbReference>
<keyword evidence="4" id="KW-1003">Cell membrane</keyword>
<accession>A0A1B8QKH5</accession>